<dbReference type="Pfam" id="PF20475">
    <property type="entry name" value="DUF6717"/>
    <property type="match status" value="1"/>
</dbReference>
<organism evidence="1 2">
    <name type="scientific">Bythopirellula goksoeyrii</name>
    <dbReference type="NCBI Taxonomy" id="1400387"/>
    <lineage>
        <taxon>Bacteria</taxon>
        <taxon>Pseudomonadati</taxon>
        <taxon>Planctomycetota</taxon>
        <taxon>Planctomycetia</taxon>
        <taxon>Pirellulales</taxon>
        <taxon>Lacipirellulaceae</taxon>
        <taxon>Bythopirellula</taxon>
    </lineage>
</organism>
<dbReference type="KEGG" id="bgok:Pr1d_32370"/>
<dbReference type="RefSeq" id="WP_148074365.1">
    <property type="nucleotide sequence ID" value="NZ_CP042913.1"/>
</dbReference>
<keyword evidence="2" id="KW-1185">Reference proteome</keyword>
<protein>
    <submittedName>
        <fullName evidence="1">Uncharacterized protein</fullName>
    </submittedName>
</protein>
<evidence type="ECO:0000313" key="1">
    <source>
        <dbReference type="EMBL" id="QEG35929.1"/>
    </source>
</evidence>
<dbReference type="AlphaFoldDB" id="A0A5B9QDQ4"/>
<dbReference type="OrthoDB" id="274225at2"/>
<evidence type="ECO:0000313" key="2">
    <source>
        <dbReference type="Proteomes" id="UP000323917"/>
    </source>
</evidence>
<sequence length="121" mass="13969">MHENSFAVIHPFKWHGLWVFDDERVGLDKEPFVAGADTLIDLAIERIGIDAGEDGFLMLFSATPFPSADLHLEWVREESDGNVYLWREEGREGWLSHAILNYFDCAPKNLYVQLRNAEPEY</sequence>
<accession>A0A5B9QDQ4</accession>
<reference evidence="1 2" key="1">
    <citation type="submission" date="2019-08" db="EMBL/GenBank/DDBJ databases">
        <title>Deep-cultivation of Planctomycetes and their phenomic and genomic characterization uncovers novel biology.</title>
        <authorList>
            <person name="Wiegand S."/>
            <person name="Jogler M."/>
            <person name="Boedeker C."/>
            <person name="Pinto D."/>
            <person name="Vollmers J."/>
            <person name="Rivas-Marin E."/>
            <person name="Kohn T."/>
            <person name="Peeters S.H."/>
            <person name="Heuer A."/>
            <person name="Rast P."/>
            <person name="Oberbeckmann S."/>
            <person name="Bunk B."/>
            <person name="Jeske O."/>
            <person name="Meyerdierks A."/>
            <person name="Storesund J.E."/>
            <person name="Kallscheuer N."/>
            <person name="Luecker S."/>
            <person name="Lage O.M."/>
            <person name="Pohl T."/>
            <person name="Merkel B.J."/>
            <person name="Hornburger P."/>
            <person name="Mueller R.-W."/>
            <person name="Bruemmer F."/>
            <person name="Labrenz M."/>
            <person name="Spormann A.M."/>
            <person name="Op den Camp H."/>
            <person name="Overmann J."/>
            <person name="Amann R."/>
            <person name="Jetten M.S.M."/>
            <person name="Mascher T."/>
            <person name="Medema M.H."/>
            <person name="Devos D.P."/>
            <person name="Kaster A.-K."/>
            <person name="Ovreas L."/>
            <person name="Rohde M."/>
            <person name="Galperin M.Y."/>
            <person name="Jogler C."/>
        </authorList>
    </citation>
    <scope>NUCLEOTIDE SEQUENCE [LARGE SCALE GENOMIC DNA]</scope>
    <source>
        <strain evidence="1 2">Pr1d</strain>
    </source>
</reference>
<dbReference type="Proteomes" id="UP000323917">
    <property type="component" value="Chromosome"/>
</dbReference>
<proteinExistence type="predicted"/>
<dbReference type="InterPro" id="IPR046562">
    <property type="entry name" value="DUF6717"/>
</dbReference>
<gene>
    <name evidence="1" type="ORF">Pr1d_32370</name>
</gene>
<dbReference type="EMBL" id="CP042913">
    <property type="protein sequence ID" value="QEG35929.1"/>
    <property type="molecule type" value="Genomic_DNA"/>
</dbReference>
<name>A0A5B9QDQ4_9BACT</name>